<feature type="compositionally biased region" description="Polar residues" evidence="1">
    <location>
        <begin position="279"/>
        <end position="292"/>
    </location>
</feature>
<dbReference type="AlphaFoldDB" id="A0A6A6T6U7"/>
<evidence type="ECO:0000256" key="1">
    <source>
        <dbReference type="SAM" id="MobiDB-lite"/>
    </source>
</evidence>
<accession>A0A6A6T6U7</accession>
<feature type="region of interest" description="Disordered" evidence="1">
    <location>
        <begin position="778"/>
        <end position="818"/>
    </location>
</feature>
<keyword evidence="3" id="KW-1185">Reference proteome</keyword>
<evidence type="ECO:0008006" key="4">
    <source>
        <dbReference type="Google" id="ProtNLM"/>
    </source>
</evidence>
<feature type="compositionally biased region" description="Low complexity" evidence="1">
    <location>
        <begin position="24"/>
        <end position="40"/>
    </location>
</feature>
<feature type="compositionally biased region" description="Polar residues" evidence="1">
    <location>
        <begin position="994"/>
        <end position="1008"/>
    </location>
</feature>
<name>A0A6A6T6U7_9PLEO</name>
<feature type="compositionally biased region" description="Polar residues" evidence="1">
    <location>
        <begin position="401"/>
        <end position="414"/>
    </location>
</feature>
<organism evidence="2 3">
    <name type="scientific">Lophiostoma macrostomum CBS 122681</name>
    <dbReference type="NCBI Taxonomy" id="1314788"/>
    <lineage>
        <taxon>Eukaryota</taxon>
        <taxon>Fungi</taxon>
        <taxon>Dikarya</taxon>
        <taxon>Ascomycota</taxon>
        <taxon>Pezizomycotina</taxon>
        <taxon>Dothideomycetes</taxon>
        <taxon>Pleosporomycetidae</taxon>
        <taxon>Pleosporales</taxon>
        <taxon>Lophiostomataceae</taxon>
        <taxon>Lophiostoma</taxon>
    </lineage>
</organism>
<feature type="region of interest" description="Disordered" evidence="1">
    <location>
        <begin position="1171"/>
        <end position="1196"/>
    </location>
</feature>
<protein>
    <recommendedName>
        <fullName evidence="4">AGC-kinase C-terminal domain-containing protein</fullName>
    </recommendedName>
</protein>
<feature type="compositionally biased region" description="Low complexity" evidence="1">
    <location>
        <begin position="166"/>
        <end position="184"/>
    </location>
</feature>
<feature type="region of interest" description="Disordered" evidence="1">
    <location>
        <begin position="623"/>
        <end position="646"/>
    </location>
</feature>
<feature type="region of interest" description="Disordered" evidence="1">
    <location>
        <begin position="965"/>
        <end position="1110"/>
    </location>
</feature>
<feature type="compositionally biased region" description="Polar residues" evidence="1">
    <location>
        <begin position="185"/>
        <end position="198"/>
    </location>
</feature>
<feature type="compositionally biased region" description="Polar residues" evidence="1">
    <location>
        <begin position="453"/>
        <end position="468"/>
    </location>
</feature>
<sequence>MFSYLRPGHGKRNASSSNLALPEASNAAAHPLSPPSLQSPESFASPRLPDNASYTSASPVSPFPPQLPPIPRVASRLDKSGASSAVTSPQHLAGSAAAGSFMSDGRGTRPSPQHTQDHFSPSRESMRPPVRPATSSGQPTGLRSQGQSLAQVVEQVAQSQTPPAPSSFLSPSSISPNYSTNSRSTTSLISGLSEKLSSTPKPAATPTGPPQKHGKSRLNLRNPMSLLMRRRSAQPLEHLSDESLVTHRSPSIVPPIPDNYDPSIRGRIVHDFSAPRPNRNFSYNSAYGSEQGTPADEQSGRVSPQKIERERTPVFKEHFDDDTSYEQSQAAIRAEKLANKDFIARNSWQPSLAPLAPLPPPPGRSPPPPPPLPKDSPPISPQPTAAPPPPPLELQPPFGSSLLSPVQETPSPTDTPADVTPRKRKSTKTPPSSRSRATSVTDPSFVPAGLPTHLTSRSSRFSFQIGGNDTAQERLMEEKHKQKAAEKASKQARMSTNTLDDEYDEYGMDDYDMDDGMEEDIPMLGDDDGFGDESMSLGIATFDFSSLSISNNNLMSPVSMNDEMQTPIDANGVPIGFAMSEDMLQKAQISGMGGQIHAQPPVHEIRGLGLIDVQGGLGDLSTFTPVDTPEDTRAAAIDDPSPEKVDLGDDLYFDDGMIEEQGDMDAVEFDENVFDDPNGPLFDRRVKSPSVEERHKALYSNPPEVSSSDAGYDADEDDLSRHLNKAEPSLAHKTSVAHQKPAVPDFSNLEAYHSALANAATRAEAEGRFARKASIDVGQNSDVDDSSSLSNSRPSLIPDDGRFSQETTGFPPDDDGFGMSSGFVDDYDFSDYDSALEEDPMIAAANAEALANDYEGFYGQEFGFYANAQGEAQNSYGGYFGQSGIGRSISGRNAVREPNLTPITERSEYSTRNSFISLNHFRDSSQPLQSPGLAQLARLSPYGWPEDDPDMSLDTLMKLRKGAFGGSSVSLGSSGNSPRNSSPMGMQFMPRNASPMTNHPISHNSSDMLESDDSAPVEDRAYSDEDEDALDAVNAIPEEYEYEDEEANELDDDDGDGRPESPTLTASDYNSLSSPTSHLQHPLPLPLPQPYQHQDSGPIQSFSSFTKHTGALKSPPIPLSLATSFPHHAPPPIIETDFSSPLPSTSAIAPAPAVVTEDKFRRQSLGLVSPVSTSSPLTPGGGWKAGHSRKGSAADSVAYVRESDEVGGERWVLERRRTAESGELELIGREIVEGGRI</sequence>
<reference evidence="2" key="1">
    <citation type="journal article" date="2020" name="Stud. Mycol.">
        <title>101 Dothideomycetes genomes: a test case for predicting lifestyles and emergence of pathogens.</title>
        <authorList>
            <person name="Haridas S."/>
            <person name="Albert R."/>
            <person name="Binder M."/>
            <person name="Bloem J."/>
            <person name="Labutti K."/>
            <person name="Salamov A."/>
            <person name="Andreopoulos B."/>
            <person name="Baker S."/>
            <person name="Barry K."/>
            <person name="Bills G."/>
            <person name="Bluhm B."/>
            <person name="Cannon C."/>
            <person name="Castanera R."/>
            <person name="Culley D."/>
            <person name="Daum C."/>
            <person name="Ezra D."/>
            <person name="Gonzalez J."/>
            <person name="Henrissat B."/>
            <person name="Kuo A."/>
            <person name="Liang C."/>
            <person name="Lipzen A."/>
            <person name="Lutzoni F."/>
            <person name="Magnuson J."/>
            <person name="Mondo S."/>
            <person name="Nolan M."/>
            <person name="Ohm R."/>
            <person name="Pangilinan J."/>
            <person name="Park H.-J."/>
            <person name="Ramirez L."/>
            <person name="Alfaro M."/>
            <person name="Sun H."/>
            <person name="Tritt A."/>
            <person name="Yoshinaga Y."/>
            <person name="Zwiers L.-H."/>
            <person name="Turgeon B."/>
            <person name="Goodwin S."/>
            <person name="Spatafora J."/>
            <person name="Crous P."/>
            <person name="Grigoriev I."/>
        </authorList>
    </citation>
    <scope>NUCLEOTIDE SEQUENCE</scope>
    <source>
        <strain evidence="2">CBS 122681</strain>
    </source>
</reference>
<dbReference type="Proteomes" id="UP000799324">
    <property type="component" value="Unassembled WGS sequence"/>
</dbReference>
<feature type="compositionally biased region" description="Pro residues" evidence="1">
    <location>
        <begin position="356"/>
        <end position="394"/>
    </location>
</feature>
<feature type="compositionally biased region" description="Low complexity" evidence="1">
    <location>
        <begin position="786"/>
        <end position="795"/>
    </location>
</feature>
<feature type="region of interest" description="Disordered" evidence="1">
    <location>
        <begin position="272"/>
        <end position="327"/>
    </location>
</feature>
<gene>
    <name evidence="2" type="ORF">K491DRAFT_659224</name>
</gene>
<dbReference type="OrthoDB" id="5408302at2759"/>
<feature type="region of interest" description="Disordered" evidence="1">
    <location>
        <begin position="351"/>
        <end position="468"/>
    </location>
</feature>
<feature type="compositionally biased region" description="Acidic residues" evidence="1">
    <location>
        <begin position="1038"/>
        <end position="1055"/>
    </location>
</feature>
<feature type="compositionally biased region" description="Low complexity" evidence="1">
    <location>
        <begin position="1071"/>
        <end position="1082"/>
    </location>
</feature>
<feature type="compositionally biased region" description="Polar residues" evidence="1">
    <location>
        <begin position="133"/>
        <end position="161"/>
    </location>
</feature>
<evidence type="ECO:0000313" key="3">
    <source>
        <dbReference type="Proteomes" id="UP000799324"/>
    </source>
</evidence>
<feature type="region of interest" description="Disordered" evidence="1">
    <location>
        <begin position="1"/>
        <end position="222"/>
    </location>
</feature>
<dbReference type="EMBL" id="MU004356">
    <property type="protein sequence ID" value="KAF2654941.1"/>
    <property type="molecule type" value="Genomic_DNA"/>
</dbReference>
<feature type="compositionally biased region" description="Basic and acidic residues" evidence="1">
    <location>
        <begin position="306"/>
        <end position="321"/>
    </location>
</feature>
<feature type="compositionally biased region" description="Polar residues" evidence="1">
    <location>
        <begin position="1095"/>
        <end position="1107"/>
    </location>
</feature>
<feature type="region of interest" description="Disordered" evidence="1">
    <location>
        <begin position="689"/>
        <end position="716"/>
    </location>
</feature>
<feature type="compositionally biased region" description="Low complexity" evidence="1">
    <location>
        <begin position="966"/>
        <end position="983"/>
    </location>
</feature>
<proteinExistence type="predicted"/>
<feature type="compositionally biased region" description="Polar residues" evidence="1">
    <location>
        <begin position="428"/>
        <end position="442"/>
    </location>
</feature>
<feature type="compositionally biased region" description="Pro residues" evidence="1">
    <location>
        <begin position="61"/>
        <end position="71"/>
    </location>
</feature>
<feature type="compositionally biased region" description="Basic and acidic residues" evidence="1">
    <location>
        <begin position="115"/>
        <end position="126"/>
    </location>
</feature>
<evidence type="ECO:0000313" key="2">
    <source>
        <dbReference type="EMBL" id="KAF2654941.1"/>
    </source>
</evidence>
<feature type="compositionally biased region" description="Polar residues" evidence="1">
    <location>
        <begin position="81"/>
        <end position="90"/>
    </location>
</feature>